<evidence type="ECO:0000313" key="2">
    <source>
        <dbReference type="Proteomes" id="UP001139447"/>
    </source>
</evidence>
<accession>A0A9X2AP04</accession>
<organism evidence="1 2">
    <name type="scientific">Variovorax terrae</name>
    <dbReference type="NCBI Taxonomy" id="2923278"/>
    <lineage>
        <taxon>Bacteria</taxon>
        <taxon>Pseudomonadati</taxon>
        <taxon>Pseudomonadota</taxon>
        <taxon>Betaproteobacteria</taxon>
        <taxon>Burkholderiales</taxon>
        <taxon>Comamonadaceae</taxon>
        <taxon>Variovorax</taxon>
    </lineage>
</organism>
<reference evidence="1" key="1">
    <citation type="submission" date="2022-03" db="EMBL/GenBank/DDBJ databases">
        <authorList>
            <person name="Woo C.Y."/>
        </authorList>
    </citation>
    <scope>NUCLEOTIDE SEQUENCE</scope>
    <source>
        <strain evidence="1">CYS-02</strain>
    </source>
</reference>
<evidence type="ECO:0000313" key="1">
    <source>
        <dbReference type="EMBL" id="MCJ0764914.1"/>
    </source>
</evidence>
<dbReference type="SUPFAM" id="SSF54593">
    <property type="entry name" value="Glyoxalase/Bleomycin resistance protein/Dihydroxybiphenyl dioxygenase"/>
    <property type="match status" value="1"/>
</dbReference>
<proteinExistence type="predicted"/>
<dbReference type="Proteomes" id="UP001139447">
    <property type="component" value="Unassembled WGS sequence"/>
</dbReference>
<comment type="caution">
    <text evidence="1">The sequence shown here is derived from an EMBL/GenBank/DDBJ whole genome shotgun (WGS) entry which is preliminary data.</text>
</comment>
<dbReference type="EMBL" id="JALGBI010000002">
    <property type="protein sequence ID" value="MCJ0764914.1"/>
    <property type="molecule type" value="Genomic_DNA"/>
</dbReference>
<protein>
    <submittedName>
        <fullName evidence="1">Uncharacterized protein</fullName>
    </submittedName>
</protein>
<dbReference type="InterPro" id="IPR029068">
    <property type="entry name" value="Glyas_Bleomycin-R_OHBP_Dase"/>
</dbReference>
<dbReference type="AlphaFoldDB" id="A0A9X2AP04"/>
<dbReference type="RefSeq" id="WP_243307895.1">
    <property type="nucleotide sequence ID" value="NZ_JALGBI010000002.1"/>
</dbReference>
<name>A0A9X2AP04_9BURK</name>
<gene>
    <name evidence="1" type="ORF">MMF98_16990</name>
</gene>
<sequence>MIHHLSIAARNPRNVATVFADIFGGGLVIPFRPNQGSFMVFQLDDVGTEIEIHPLGTTLDPGAPGFVHATRDSGRTATHFALSVPASTEQILEIAARQGWLCRRTQRAEFPLVELWIENEALCELLPPDCAAQYLEVNRAMKAGVLQERAQAAKGKQ</sequence>
<keyword evidence="2" id="KW-1185">Reference proteome</keyword>